<dbReference type="AlphaFoldDB" id="R9GML0"/>
<evidence type="ECO:0000313" key="2">
    <source>
        <dbReference type="Proteomes" id="UP000014174"/>
    </source>
</evidence>
<evidence type="ECO:0000313" key="1">
    <source>
        <dbReference type="EMBL" id="EOR92941.1"/>
    </source>
</evidence>
<accession>R9GML0</accession>
<name>R9GML0_9SPHI</name>
<dbReference type="OrthoDB" id="680708at2"/>
<dbReference type="EMBL" id="AQPN01000140">
    <property type="protein sequence ID" value="EOR92941.1"/>
    <property type="molecule type" value="Genomic_DNA"/>
</dbReference>
<protein>
    <submittedName>
        <fullName evidence="1">Uncharacterized protein</fullName>
    </submittedName>
</protein>
<dbReference type="RefSeq" id="WP_016197112.1">
    <property type="nucleotide sequence ID" value="NZ_AQPN01000140.1"/>
</dbReference>
<sequence length="329" mass="35979">MAIIDHKGNIRGIAGSVIFRGYGKKNIVQGKSKTYPLTAASIASSTEFGLISSAALAIRKAFLPAYRYYDGPAVGRVTSAVSKCIRGAAGTVAGERDLHDGELSHLNGLEFNANNPLSAVLLVKPQVEQDLSGTIKVLMPAMNLSKDMKIPKSIKGKAYRIKVRFLLTGFNFRENYYEYVDNQEISYDRYEKTAERIIEMKGTVPSGCMLVLSMSLSFYSFSDMDQELVLLNSVECSPCAIIGSWQAEAVIPIGQPILEVVDTAIRTCMDYAGNRLLAELPNKIVQQARSATCPRQGLFNQTPNKSVLSALISNEKDDVGIVTGKRVMF</sequence>
<dbReference type="Proteomes" id="UP000014174">
    <property type="component" value="Unassembled WGS sequence"/>
</dbReference>
<keyword evidence="2" id="KW-1185">Reference proteome</keyword>
<proteinExistence type="predicted"/>
<organism evidence="1 2">
    <name type="scientific">Arcticibacter svalbardensis MN12-7</name>
    <dbReference type="NCBI Taxonomy" id="1150600"/>
    <lineage>
        <taxon>Bacteria</taxon>
        <taxon>Pseudomonadati</taxon>
        <taxon>Bacteroidota</taxon>
        <taxon>Sphingobacteriia</taxon>
        <taxon>Sphingobacteriales</taxon>
        <taxon>Sphingobacteriaceae</taxon>
        <taxon>Arcticibacter</taxon>
    </lineage>
</organism>
<dbReference type="eggNOG" id="ENOG502ZPHW">
    <property type="taxonomic scope" value="Bacteria"/>
</dbReference>
<reference evidence="1 2" key="1">
    <citation type="journal article" date="2013" name="Genome Announc.">
        <title>Draft Genome Sequence of Arcticibacter svalbardensis Strain MN12-7T, a Member of the Family Sphingobacteriaceae Isolated from an Arctic Soil Sample.</title>
        <authorList>
            <person name="Shivaji S."/>
            <person name="Ara S."/>
            <person name="Prasad S."/>
            <person name="Manasa B.P."/>
            <person name="Begum Z."/>
            <person name="Singh A."/>
            <person name="Kumar Pinnaka A."/>
        </authorList>
    </citation>
    <scope>NUCLEOTIDE SEQUENCE [LARGE SCALE GENOMIC DNA]</scope>
    <source>
        <strain evidence="1 2">MN12-7</strain>
    </source>
</reference>
<gene>
    <name evidence="1" type="ORF">ADIARSV_3892</name>
</gene>
<comment type="caution">
    <text evidence="1">The sequence shown here is derived from an EMBL/GenBank/DDBJ whole genome shotgun (WGS) entry which is preliminary data.</text>
</comment>